<feature type="domain" description="Glycosyltransferase subfamily 4-like N-terminal" evidence="4">
    <location>
        <begin position="17"/>
        <end position="204"/>
    </location>
</feature>
<name>A0A7W9J1V0_9ACTN</name>
<evidence type="ECO:0000259" key="3">
    <source>
        <dbReference type="Pfam" id="PF00534"/>
    </source>
</evidence>
<gene>
    <name evidence="5" type="ORF">HDA39_000830</name>
</gene>
<keyword evidence="6" id="KW-1185">Reference proteome</keyword>
<dbReference type="SUPFAM" id="SSF53756">
    <property type="entry name" value="UDP-Glycosyltransferase/glycogen phosphorylase"/>
    <property type="match status" value="1"/>
</dbReference>
<keyword evidence="1" id="KW-0328">Glycosyltransferase</keyword>
<keyword evidence="2 5" id="KW-0808">Transferase</keyword>
<evidence type="ECO:0000256" key="1">
    <source>
        <dbReference type="ARBA" id="ARBA00022676"/>
    </source>
</evidence>
<organism evidence="5 6">
    <name type="scientific">Kribbella italica</name>
    <dbReference type="NCBI Taxonomy" id="1540520"/>
    <lineage>
        <taxon>Bacteria</taxon>
        <taxon>Bacillati</taxon>
        <taxon>Actinomycetota</taxon>
        <taxon>Actinomycetes</taxon>
        <taxon>Propionibacteriales</taxon>
        <taxon>Kribbellaceae</taxon>
        <taxon>Kribbella</taxon>
    </lineage>
</organism>
<evidence type="ECO:0000313" key="5">
    <source>
        <dbReference type="EMBL" id="MBB5834096.1"/>
    </source>
</evidence>
<dbReference type="Pfam" id="PF00534">
    <property type="entry name" value="Glycos_transf_1"/>
    <property type="match status" value="1"/>
</dbReference>
<dbReference type="GO" id="GO:0016757">
    <property type="term" value="F:glycosyltransferase activity"/>
    <property type="evidence" value="ECO:0007669"/>
    <property type="project" value="UniProtKB-KW"/>
</dbReference>
<proteinExistence type="predicted"/>
<dbReference type="Proteomes" id="UP000549971">
    <property type="component" value="Unassembled WGS sequence"/>
</dbReference>
<evidence type="ECO:0000259" key="4">
    <source>
        <dbReference type="Pfam" id="PF13439"/>
    </source>
</evidence>
<dbReference type="InterPro" id="IPR001296">
    <property type="entry name" value="Glyco_trans_1"/>
</dbReference>
<accession>A0A7W9J1V0</accession>
<sequence>MKILLVHNTYRSTAPSGENRVVAQEGEALTALGHQVDTFGRLSDEIESWPAWQKAMLPAKVVWNSTSRRELTATLERSRPDVVHVHNTFPLLSPSVLYACRAAGVPVVATLHNYKLLCASGDFFRDGAVCHDCAGGNPAPALLHRCYRGSVLATGPTVLAARAHRRSWRDLVSAYIFISDSQRRLLAAMGFAAQRTFVKHNFVPYDGPVGGERQRQVAYVGRLDGPKGASLLMRGWDAYRAQAGDDALRLVIAGGGPLLAEVTAWAADRPSVELAGHLTKQQCFELIARSRAVVLPSEWEETFGLVVVEAMAVGVPPLASAHGSFPDLISDGVDGALFEPGQPDALAKLLLDADRDPERYQEYGRRARATYENQHDPQRNLEQLLDIYRFAIGRPRPAHRPARR</sequence>
<feature type="domain" description="Glycosyl transferase family 1" evidence="3">
    <location>
        <begin position="212"/>
        <end position="369"/>
    </location>
</feature>
<dbReference type="InterPro" id="IPR028098">
    <property type="entry name" value="Glyco_trans_4-like_N"/>
</dbReference>
<dbReference type="PANTHER" id="PTHR45947">
    <property type="entry name" value="SULFOQUINOVOSYL TRANSFERASE SQD2"/>
    <property type="match status" value="1"/>
</dbReference>
<dbReference type="AlphaFoldDB" id="A0A7W9J1V0"/>
<evidence type="ECO:0000313" key="6">
    <source>
        <dbReference type="Proteomes" id="UP000549971"/>
    </source>
</evidence>
<dbReference type="GO" id="GO:1901137">
    <property type="term" value="P:carbohydrate derivative biosynthetic process"/>
    <property type="evidence" value="ECO:0007669"/>
    <property type="project" value="UniProtKB-ARBA"/>
</dbReference>
<dbReference type="Gene3D" id="3.40.50.2000">
    <property type="entry name" value="Glycogen Phosphorylase B"/>
    <property type="match status" value="2"/>
</dbReference>
<protein>
    <submittedName>
        <fullName evidence="5">Glycosyltransferase involved in cell wall biosynthesis</fullName>
    </submittedName>
</protein>
<reference evidence="5 6" key="1">
    <citation type="submission" date="2020-08" db="EMBL/GenBank/DDBJ databases">
        <title>Sequencing the genomes of 1000 actinobacteria strains.</title>
        <authorList>
            <person name="Klenk H.-P."/>
        </authorList>
    </citation>
    <scope>NUCLEOTIDE SEQUENCE [LARGE SCALE GENOMIC DNA]</scope>
    <source>
        <strain evidence="5 6">DSM 28967</strain>
    </source>
</reference>
<evidence type="ECO:0000256" key="2">
    <source>
        <dbReference type="ARBA" id="ARBA00022679"/>
    </source>
</evidence>
<dbReference type="EMBL" id="JACHMY010000001">
    <property type="protein sequence ID" value="MBB5834096.1"/>
    <property type="molecule type" value="Genomic_DNA"/>
</dbReference>
<dbReference type="Pfam" id="PF13439">
    <property type="entry name" value="Glyco_transf_4"/>
    <property type="match status" value="1"/>
</dbReference>
<comment type="caution">
    <text evidence="5">The sequence shown here is derived from an EMBL/GenBank/DDBJ whole genome shotgun (WGS) entry which is preliminary data.</text>
</comment>
<dbReference type="InterPro" id="IPR050194">
    <property type="entry name" value="Glycosyltransferase_grp1"/>
</dbReference>
<dbReference type="RefSeq" id="WP_184793908.1">
    <property type="nucleotide sequence ID" value="NZ_JACHMY010000001.1"/>
</dbReference>
<dbReference type="PANTHER" id="PTHR45947:SF13">
    <property type="entry name" value="TRANSFERASE"/>
    <property type="match status" value="1"/>
</dbReference>